<dbReference type="RefSeq" id="WP_344307478.1">
    <property type="nucleotide sequence ID" value="NZ_BAAANY010000003.1"/>
</dbReference>
<dbReference type="EMBL" id="BAAANY010000003">
    <property type="protein sequence ID" value="GAA1662148.1"/>
    <property type="molecule type" value="Genomic_DNA"/>
</dbReference>
<proteinExistence type="predicted"/>
<keyword evidence="3" id="KW-0436">Ligase</keyword>
<dbReference type="Proteomes" id="UP001500618">
    <property type="component" value="Unassembled WGS sequence"/>
</dbReference>
<dbReference type="Pfam" id="PF13193">
    <property type="entry name" value="AMP-binding_C"/>
    <property type="match status" value="1"/>
</dbReference>
<feature type="domain" description="AMP-binding enzyme C-terminal" evidence="2">
    <location>
        <begin position="438"/>
        <end position="514"/>
    </location>
</feature>
<dbReference type="InterPro" id="IPR000873">
    <property type="entry name" value="AMP-dep_synth/lig_dom"/>
</dbReference>
<dbReference type="InterPro" id="IPR020845">
    <property type="entry name" value="AMP-binding_CS"/>
</dbReference>
<dbReference type="PROSITE" id="PS00455">
    <property type="entry name" value="AMP_BINDING"/>
    <property type="match status" value="1"/>
</dbReference>
<dbReference type="InterPro" id="IPR050237">
    <property type="entry name" value="ATP-dep_AMP-bd_enzyme"/>
</dbReference>
<dbReference type="PANTHER" id="PTHR43767">
    <property type="entry name" value="LONG-CHAIN-FATTY-ACID--COA LIGASE"/>
    <property type="match status" value="1"/>
</dbReference>
<dbReference type="InterPro" id="IPR045851">
    <property type="entry name" value="AMP-bd_C_sf"/>
</dbReference>
<organism evidence="3 4">
    <name type="scientific">Fodinicola feengrottensis</name>
    <dbReference type="NCBI Taxonomy" id="435914"/>
    <lineage>
        <taxon>Bacteria</taxon>
        <taxon>Bacillati</taxon>
        <taxon>Actinomycetota</taxon>
        <taxon>Actinomycetes</taxon>
        <taxon>Mycobacteriales</taxon>
        <taxon>Fodinicola</taxon>
    </lineage>
</organism>
<dbReference type="InterPro" id="IPR025110">
    <property type="entry name" value="AMP-bd_C"/>
</dbReference>
<sequence>MTSPDLSAVNAGRRMSFAAQLSRAARLYGDRVAFSFAGRDLTFGALDERVTQLASALAEQGVGRGDRVAILMRNRLEFPETLLAPLRLGAIAVPVNFRLVAGEISYILADSGACALVVDGGLASTAAAASSTVDSLKVVLVTDGGEADFGPDALAYEQTVVTGSTDPLDIDVPESEAAFIIYTSGTTGRPKGAVLTHFNLLMAHLIQGLATGGVAREPATSLLAVPMFHIAGLSLSLSSMITGSRVVLYSSPTFVPAQIVDLFETERVTSCFFVPSQWAMICAVPGIKDRDLTLDKISWGAAVAAPSVLAAMAEVFPQAPAYCAFGQTEMSPTTCVLRGEDAVTKMGSVGTPLPGIEVRIVDEFMKDVAPGDVGEIVYRGPTTMREYWNKPEATAEAFAGGWFHSGDLVRMDEDGFIWVVDRKKDMIISGGENIYCAEVEAAIDSHPGVADVSVVGRADSHWGQVPVAFVVAADPASPPTLENVLEHLRERLASYKRPKEVVVVEALPRNASGKVQKFVLREQANA</sequence>
<accession>A0ABN2FYK0</accession>
<dbReference type="InterPro" id="IPR042099">
    <property type="entry name" value="ANL_N_sf"/>
</dbReference>
<dbReference type="Gene3D" id="3.40.50.12780">
    <property type="entry name" value="N-terminal domain of ligase-like"/>
    <property type="match status" value="1"/>
</dbReference>
<dbReference type="NCBIfam" id="NF004837">
    <property type="entry name" value="PRK06187.1"/>
    <property type="match status" value="1"/>
</dbReference>
<dbReference type="Gene3D" id="3.30.300.30">
    <property type="match status" value="1"/>
</dbReference>
<dbReference type="PANTHER" id="PTHR43767:SF1">
    <property type="entry name" value="NONRIBOSOMAL PEPTIDE SYNTHASE PES1 (EUROFUNG)-RELATED"/>
    <property type="match status" value="1"/>
</dbReference>
<dbReference type="SUPFAM" id="SSF56801">
    <property type="entry name" value="Acetyl-CoA synthetase-like"/>
    <property type="match status" value="1"/>
</dbReference>
<comment type="caution">
    <text evidence="3">The sequence shown here is derived from an EMBL/GenBank/DDBJ whole genome shotgun (WGS) entry which is preliminary data.</text>
</comment>
<reference evidence="3 4" key="1">
    <citation type="journal article" date="2019" name="Int. J. Syst. Evol. Microbiol.">
        <title>The Global Catalogue of Microorganisms (GCM) 10K type strain sequencing project: providing services to taxonomists for standard genome sequencing and annotation.</title>
        <authorList>
            <consortium name="The Broad Institute Genomics Platform"/>
            <consortium name="The Broad Institute Genome Sequencing Center for Infectious Disease"/>
            <person name="Wu L."/>
            <person name="Ma J."/>
        </authorList>
    </citation>
    <scope>NUCLEOTIDE SEQUENCE [LARGE SCALE GENOMIC DNA]</scope>
    <source>
        <strain evidence="3 4">JCM 14718</strain>
    </source>
</reference>
<name>A0ABN2FYK0_9ACTN</name>
<protein>
    <submittedName>
        <fullName evidence="3">Fatty-acid--CoA ligase FadD5</fullName>
    </submittedName>
</protein>
<evidence type="ECO:0000313" key="4">
    <source>
        <dbReference type="Proteomes" id="UP001500618"/>
    </source>
</evidence>
<evidence type="ECO:0000313" key="3">
    <source>
        <dbReference type="EMBL" id="GAA1662148.1"/>
    </source>
</evidence>
<dbReference type="Pfam" id="PF00501">
    <property type="entry name" value="AMP-binding"/>
    <property type="match status" value="1"/>
</dbReference>
<feature type="domain" description="AMP-dependent synthetase/ligase" evidence="1">
    <location>
        <begin position="22"/>
        <end position="388"/>
    </location>
</feature>
<dbReference type="GO" id="GO:0016874">
    <property type="term" value="F:ligase activity"/>
    <property type="evidence" value="ECO:0007669"/>
    <property type="project" value="UniProtKB-KW"/>
</dbReference>
<gene>
    <name evidence="3" type="primary">fadD5</name>
    <name evidence="3" type="ORF">GCM10009765_09520</name>
</gene>
<evidence type="ECO:0000259" key="1">
    <source>
        <dbReference type="Pfam" id="PF00501"/>
    </source>
</evidence>
<evidence type="ECO:0000259" key="2">
    <source>
        <dbReference type="Pfam" id="PF13193"/>
    </source>
</evidence>
<keyword evidence="4" id="KW-1185">Reference proteome</keyword>
<dbReference type="CDD" id="cd17631">
    <property type="entry name" value="FACL_FadD13-like"/>
    <property type="match status" value="1"/>
</dbReference>